<evidence type="ECO:0000256" key="2">
    <source>
        <dbReference type="ARBA" id="ARBA00005695"/>
    </source>
</evidence>
<dbReference type="PANTHER" id="PTHR30290:SF38">
    <property type="entry name" value="D,D-DIPEPTIDE-BINDING PERIPLASMIC PROTEIN DDPA-RELATED"/>
    <property type="match status" value="1"/>
</dbReference>
<comment type="similarity">
    <text evidence="2">Belongs to the bacterial solute-binding protein 5 family.</text>
</comment>
<evidence type="ECO:0000259" key="6">
    <source>
        <dbReference type="Pfam" id="PF00496"/>
    </source>
</evidence>
<name>A0ABT3QS58_9HYPH</name>
<dbReference type="SUPFAM" id="SSF53850">
    <property type="entry name" value="Periplasmic binding protein-like II"/>
    <property type="match status" value="1"/>
</dbReference>
<keyword evidence="8" id="KW-1185">Reference proteome</keyword>
<dbReference type="EMBL" id="JAPHAV010000011">
    <property type="protein sequence ID" value="MCX2698437.1"/>
    <property type="molecule type" value="Genomic_DNA"/>
</dbReference>
<evidence type="ECO:0000256" key="5">
    <source>
        <dbReference type="ARBA" id="ARBA00022764"/>
    </source>
</evidence>
<protein>
    <submittedName>
        <fullName evidence="7">ABC transporter substrate-binding protein</fullName>
    </submittedName>
</protein>
<dbReference type="InterPro" id="IPR039424">
    <property type="entry name" value="SBP_5"/>
</dbReference>
<evidence type="ECO:0000313" key="7">
    <source>
        <dbReference type="EMBL" id="MCX2698437.1"/>
    </source>
</evidence>
<organism evidence="7 8">
    <name type="scientific">Ochrobactrum chromiisoli</name>
    <dbReference type="NCBI Taxonomy" id="2993941"/>
    <lineage>
        <taxon>Bacteria</taxon>
        <taxon>Pseudomonadati</taxon>
        <taxon>Pseudomonadota</taxon>
        <taxon>Alphaproteobacteria</taxon>
        <taxon>Hyphomicrobiales</taxon>
        <taxon>Brucellaceae</taxon>
        <taxon>Brucella/Ochrobactrum group</taxon>
        <taxon>Ochrobactrum</taxon>
    </lineage>
</organism>
<accession>A0ABT3QS58</accession>
<evidence type="ECO:0000256" key="4">
    <source>
        <dbReference type="ARBA" id="ARBA00022729"/>
    </source>
</evidence>
<dbReference type="RefSeq" id="WP_247997876.1">
    <property type="nucleotide sequence ID" value="NZ_JAPHAV010000011.1"/>
</dbReference>
<dbReference type="Gene3D" id="3.10.105.10">
    <property type="entry name" value="Dipeptide-binding Protein, Domain 3"/>
    <property type="match status" value="1"/>
</dbReference>
<keyword evidence="3" id="KW-0813">Transport</keyword>
<comment type="caution">
    <text evidence="7">The sequence shown here is derived from an EMBL/GenBank/DDBJ whole genome shotgun (WGS) entry which is preliminary data.</text>
</comment>
<keyword evidence="4" id="KW-0732">Signal</keyword>
<feature type="domain" description="Solute-binding protein family 5" evidence="6">
    <location>
        <begin position="107"/>
        <end position="436"/>
    </location>
</feature>
<evidence type="ECO:0000256" key="1">
    <source>
        <dbReference type="ARBA" id="ARBA00004418"/>
    </source>
</evidence>
<keyword evidence="5" id="KW-0574">Periplasm</keyword>
<dbReference type="Proteomes" id="UP001301216">
    <property type="component" value="Unassembled WGS sequence"/>
</dbReference>
<gene>
    <name evidence="7" type="ORF">OPR82_17000</name>
</gene>
<dbReference type="InterPro" id="IPR030678">
    <property type="entry name" value="Peptide/Ni-bd"/>
</dbReference>
<dbReference type="InterPro" id="IPR006311">
    <property type="entry name" value="TAT_signal"/>
</dbReference>
<comment type="subcellular location">
    <subcellularLocation>
        <location evidence="1">Periplasm</location>
    </subcellularLocation>
</comment>
<dbReference type="PIRSF" id="PIRSF002741">
    <property type="entry name" value="MppA"/>
    <property type="match status" value="1"/>
</dbReference>
<dbReference type="PROSITE" id="PS51318">
    <property type="entry name" value="TAT"/>
    <property type="match status" value="1"/>
</dbReference>
<dbReference type="Gene3D" id="3.90.76.10">
    <property type="entry name" value="Dipeptide-binding Protein, Domain 1"/>
    <property type="match status" value="1"/>
</dbReference>
<dbReference type="Pfam" id="PF00496">
    <property type="entry name" value="SBP_bac_5"/>
    <property type="match status" value="1"/>
</dbReference>
<sequence>MTKYKTLSGAPLHPEVKALEKRFAAHEIDRRGFLRAMAWLGVAVGSISVLGDKAFAQETPKDGGKLRFSCQIQEITDPMMTNWIEASNLFRNSLEFLTYVDEHNITHPYLAKSWTPSADLTVWDFELDERAKWSNGDAFLPEDVIFNIERWIAPDSQSSNKTAFGAISKVEKTGDHNVRITLSRPMASLPEQLYSYTCPIVHRDFKGNWPADPVGTGPFSLVSHEVGRQSIFHKRPDYWGTPAHLDEIQYIDLGPDVTTHLAALSSGQVDIIYRATIAEYDLMKSLPNIQILSVKGANTIVMRMQVDQKPFDDIRVRKAVLLAANNQQMLDVAYRGQGDVGGNFHVSPTQADFFDLPPTPRDVEKAKALLAEAGHADGLDLELTLGNTQGKWEQDTAQVLQQNLAEAGIRLKLNVLPASQYWPIWNKVPFGLTFWAHRPLGTMTLDLAYRSGGSWNESHFTSAEFDTALDKAMAQVDPATRKASMQSVEKILQDNAVIVQAYWADRMSAASEKVHGFVLHPSDYFRMDGVWIA</sequence>
<proteinExistence type="inferred from homology"/>
<dbReference type="Gene3D" id="3.40.190.10">
    <property type="entry name" value="Periplasmic binding protein-like II"/>
    <property type="match status" value="1"/>
</dbReference>
<reference evidence="7 8" key="1">
    <citation type="submission" date="2022-11" db="EMBL/GenBank/DDBJ databases">
        <title>Brucella sp. YY2X, whole genome shotgun sequencing project.</title>
        <authorList>
            <person name="Yang Y."/>
        </authorList>
    </citation>
    <scope>NUCLEOTIDE SEQUENCE [LARGE SCALE GENOMIC DNA]</scope>
    <source>
        <strain evidence="7 8">YY2X</strain>
    </source>
</reference>
<dbReference type="CDD" id="cd08503">
    <property type="entry name" value="PBP2_NikA_DppA_OppA_like_17"/>
    <property type="match status" value="1"/>
</dbReference>
<dbReference type="InterPro" id="IPR000914">
    <property type="entry name" value="SBP_5_dom"/>
</dbReference>
<evidence type="ECO:0000313" key="8">
    <source>
        <dbReference type="Proteomes" id="UP001301216"/>
    </source>
</evidence>
<evidence type="ECO:0000256" key="3">
    <source>
        <dbReference type="ARBA" id="ARBA00022448"/>
    </source>
</evidence>
<dbReference type="PANTHER" id="PTHR30290">
    <property type="entry name" value="PERIPLASMIC BINDING COMPONENT OF ABC TRANSPORTER"/>
    <property type="match status" value="1"/>
</dbReference>